<name>W4MC25_9BACT</name>
<dbReference type="HOGENOM" id="CLU_018822_6_1_7"/>
<gene>
    <name evidence="4" type="ORF">ETSY2_08570</name>
</gene>
<evidence type="ECO:0000259" key="3">
    <source>
        <dbReference type="PROSITE" id="PS50989"/>
    </source>
</evidence>
<feature type="region of interest" description="Disordered" evidence="1">
    <location>
        <begin position="67"/>
        <end position="86"/>
    </location>
</feature>
<dbReference type="InterPro" id="IPR011763">
    <property type="entry name" value="COA_CT_C"/>
</dbReference>
<dbReference type="Pfam" id="PF01039">
    <property type="entry name" value="Carboxyl_trans"/>
    <property type="match status" value="1"/>
</dbReference>
<feature type="domain" description="CoA carboxyltransferase C-terminal" evidence="3">
    <location>
        <begin position="268"/>
        <end position="502"/>
    </location>
</feature>
<sequence length="522" mass="57298">MNEMSDRENPSIADLHERAHLIRTDMGGADKVKQMRADEDRTIREHIDGLLDPESFREIGTFARSLRPEDRDRTPGDGKIGGHGTIDGRPVAVFGDDITVLRGSSSTVGSRKEYRLYQRALAMGIPIVHFGETGGGRIPDIMGAEGISEPGDLFTMASRRHQVPMATAIVGQSFGGSSFLSGMSDFVVMTRGSCLAVTSPRVFEVATGETITFEKVGGVDVHARTTGQIDLGVDTDKEAYAAIRRWLSYLPANAHQRPPRGVRPTAIEPDPDLTALVPSRRTRGYDMRKVVARICDAESVFEVQPQYGRSVVCALARIDGFSVGVVANNPMYHAGVLDPETCHKVVRLMTVCDAFNLPVIFLVDVPGFMVGRKVEHDRILHWGMRMMQALQLASTPTLTVCLRKAFGMAWQAMNGSMMPAYGVYAWPGAEIGFMDPEVGVNVAFGSKLARIENPEARELERQRLIAEVAEGTSPYEAAGTMRIDEIIDPADTRVILAEDLNRLANRPLPPPEQRPLAWWPSC</sequence>
<organism evidence="4 5">
    <name type="scientific">Candidatus Entotheonella gemina</name>
    <dbReference type="NCBI Taxonomy" id="1429439"/>
    <lineage>
        <taxon>Bacteria</taxon>
        <taxon>Pseudomonadati</taxon>
        <taxon>Nitrospinota/Tectimicrobiota group</taxon>
        <taxon>Candidatus Tectimicrobiota</taxon>
        <taxon>Candidatus Entotheonellia</taxon>
        <taxon>Candidatus Entotheonellales</taxon>
        <taxon>Candidatus Entotheonellaceae</taxon>
        <taxon>Candidatus Entotheonella</taxon>
    </lineage>
</organism>
<comment type="caution">
    <text evidence="4">The sequence shown here is derived from an EMBL/GenBank/DDBJ whole genome shotgun (WGS) entry which is preliminary data.</text>
</comment>
<dbReference type="EMBL" id="AZHX01000348">
    <property type="protein sequence ID" value="ETX07894.1"/>
    <property type="molecule type" value="Genomic_DNA"/>
</dbReference>
<reference evidence="4 5" key="1">
    <citation type="journal article" date="2014" name="Nature">
        <title>An environmental bacterial taxon with a large and distinct metabolic repertoire.</title>
        <authorList>
            <person name="Wilson M.C."/>
            <person name="Mori T."/>
            <person name="Ruckert C."/>
            <person name="Uria A.R."/>
            <person name="Helf M.J."/>
            <person name="Takada K."/>
            <person name="Gernert C."/>
            <person name="Steffens U.A."/>
            <person name="Heycke N."/>
            <person name="Schmitt S."/>
            <person name="Rinke C."/>
            <person name="Helfrich E.J."/>
            <person name="Brachmann A.O."/>
            <person name="Gurgui C."/>
            <person name="Wakimoto T."/>
            <person name="Kracht M."/>
            <person name="Crusemann M."/>
            <person name="Hentschel U."/>
            <person name="Abe I."/>
            <person name="Matsunaga S."/>
            <person name="Kalinowski J."/>
            <person name="Takeyama H."/>
            <person name="Piel J."/>
        </authorList>
    </citation>
    <scope>NUCLEOTIDE SEQUENCE [LARGE SCALE GENOMIC DNA]</scope>
    <source>
        <strain evidence="5">TSY2</strain>
    </source>
</reference>
<dbReference type="InterPro" id="IPR011762">
    <property type="entry name" value="COA_CT_N"/>
</dbReference>
<dbReference type="PANTHER" id="PTHR43842:SF2">
    <property type="entry name" value="PROPIONYL-COA CARBOXYLASE BETA CHAIN, MITOCHONDRIAL"/>
    <property type="match status" value="1"/>
</dbReference>
<feature type="compositionally biased region" description="Basic and acidic residues" evidence="1">
    <location>
        <begin position="67"/>
        <end position="76"/>
    </location>
</feature>
<dbReference type="PROSITE" id="PS50989">
    <property type="entry name" value="COA_CT_CTER"/>
    <property type="match status" value="1"/>
</dbReference>
<keyword evidence="5" id="KW-1185">Reference proteome</keyword>
<dbReference type="SUPFAM" id="SSF52096">
    <property type="entry name" value="ClpP/crotonase"/>
    <property type="match status" value="2"/>
</dbReference>
<proteinExistence type="predicted"/>
<dbReference type="AlphaFoldDB" id="W4MC25"/>
<evidence type="ECO:0000256" key="1">
    <source>
        <dbReference type="SAM" id="MobiDB-lite"/>
    </source>
</evidence>
<dbReference type="Proteomes" id="UP000019140">
    <property type="component" value="Unassembled WGS sequence"/>
</dbReference>
<accession>W4MC25</accession>
<dbReference type="InterPro" id="IPR029045">
    <property type="entry name" value="ClpP/crotonase-like_dom_sf"/>
</dbReference>
<evidence type="ECO:0000259" key="2">
    <source>
        <dbReference type="PROSITE" id="PS50980"/>
    </source>
</evidence>
<dbReference type="GO" id="GO:0004658">
    <property type="term" value="F:propionyl-CoA carboxylase activity"/>
    <property type="evidence" value="ECO:0007669"/>
    <property type="project" value="TreeGrafter"/>
</dbReference>
<dbReference type="PROSITE" id="PS50980">
    <property type="entry name" value="COA_CT_NTER"/>
    <property type="match status" value="1"/>
</dbReference>
<protein>
    <recommendedName>
        <fullName evidence="6">Methylmalonyl-CoA carboxyltransferase</fullName>
    </recommendedName>
</protein>
<dbReference type="InterPro" id="IPR034733">
    <property type="entry name" value="AcCoA_carboxyl_beta"/>
</dbReference>
<feature type="domain" description="CoA carboxyltransferase N-terminal" evidence="2">
    <location>
        <begin position="5"/>
        <end position="262"/>
    </location>
</feature>
<dbReference type="InterPro" id="IPR051047">
    <property type="entry name" value="AccD/PCCB"/>
</dbReference>
<evidence type="ECO:0008006" key="6">
    <source>
        <dbReference type="Google" id="ProtNLM"/>
    </source>
</evidence>
<dbReference type="PANTHER" id="PTHR43842">
    <property type="entry name" value="PROPIONYL-COA CARBOXYLASE BETA CHAIN"/>
    <property type="match status" value="1"/>
</dbReference>
<evidence type="ECO:0000313" key="5">
    <source>
        <dbReference type="Proteomes" id="UP000019140"/>
    </source>
</evidence>
<dbReference type="Gene3D" id="3.90.226.10">
    <property type="entry name" value="2-enoyl-CoA Hydratase, Chain A, domain 1"/>
    <property type="match status" value="2"/>
</dbReference>
<evidence type="ECO:0000313" key="4">
    <source>
        <dbReference type="EMBL" id="ETX07894.1"/>
    </source>
</evidence>